<dbReference type="Pfam" id="PF00211">
    <property type="entry name" value="Guanylate_cyc"/>
    <property type="match status" value="1"/>
</dbReference>
<evidence type="ECO:0000259" key="6">
    <source>
        <dbReference type="PROSITE" id="PS51746"/>
    </source>
</evidence>
<feature type="compositionally biased region" description="Basic and acidic residues" evidence="4">
    <location>
        <begin position="1696"/>
        <end position="1725"/>
    </location>
</feature>
<feature type="compositionally biased region" description="Basic residues" evidence="4">
    <location>
        <begin position="368"/>
        <end position="377"/>
    </location>
</feature>
<feature type="compositionally biased region" description="Low complexity" evidence="4">
    <location>
        <begin position="326"/>
        <end position="337"/>
    </location>
</feature>
<dbReference type="GO" id="GO:0035556">
    <property type="term" value="P:intracellular signal transduction"/>
    <property type="evidence" value="ECO:0007669"/>
    <property type="project" value="InterPro"/>
</dbReference>
<dbReference type="SMART" id="SM00044">
    <property type="entry name" value="CYCc"/>
    <property type="match status" value="1"/>
</dbReference>
<dbReference type="PROSITE" id="PS51746">
    <property type="entry name" value="PPM_2"/>
    <property type="match status" value="1"/>
</dbReference>
<evidence type="ECO:0000256" key="2">
    <source>
        <dbReference type="ARBA" id="ARBA00022723"/>
    </source>
</evidence>
<dbReference type="Pfam" id="PF00560">
    <property type="entry name" value="LRR_1"/>
    <property type="match status" value="1"/>
</dbReference>
<dbReference type="PROSITE" id="PS50125">
    <property type="entry name" value="GUANYLATE_CYCLASE_2"/>
    <property type="match status" value="1"/>
</dbReference>
<evidence type="ECO:0000256" key="3">
    <source>
        <dbReference type="ARBA" id="ARBA00022737"/>
    </source>
</evidence>
<dbReference type="Gene3D" id="3.30.70.1230">
    <property type="entry name" value="Nucleotide cyclase"/>
    <property type="match status" value="1"/>
</dbReference>
<keyword evidence="3" id="KW-0677">Repeat</keyword>
<keyword evidence="1" id="KW-0433">Leucine-rich repeat</keyword>
<organism evidence="7 8">
    <name type="scientific">Amanita thiersii Skay4041</name>
    <dbReference type="NCBI Taxonomy" id="703135"/>
    <lineage>
        <taxon>Eukaryota</taxon>
        <taxon>Fungi</taxon>
        <taxon>Dikarya</taxon>
        <taxon>Basidiomycota</taxon>
        <taxon>Agaricomycotina</taxon>
        <taxon>Agaricomycetes</taxon>
        <taxon>Agaricomycetidae</taxon>
        <taxon>Agaricales</taxon>
        <taxon>Pluteineae</taxon>
        <taxon>Amanitaceae</taxon>
        <taxon>Amanita</taxon>
    </lineage>
</organism>
<feature type="region of interest" description="Disordered" evidence="4">
    <location>
        <begin position="170"/>
        <end position="204"/>
    </location>
</feature>
<feature type="domain" description="PPM-type phosphatase" evidence="6">
    <location>
        <begin position="1110"/>
        <end position="1385"/>
    </location>
</feature>
<reference evidence="7 8" key="1">
    <citation type="submission" date="2014-02" db="EMBL/GenBank/DDBJ databases">
        <title>Transposable element dynamics among asymbiotic and ectomycorrhizal Amanita fungi.</title>
        <authorList>
            <consortium name="DOE Joint Genome Institute"/>
            <person name="Hess J."/>
            <person name="Skrede I."/>
            <person name="Wolfe B."/>
            <person name="LaButti K."/>
            <person name="Ohm R.A."/>
            <person name="Grigoriev I.V."/>
            <person name="Pringle A."/>
        </authorList>
    </citation>
    <scope>NUCLEOTIDE SEQUENCE [LARGE SCALE GENOMIC DNA]</scope>
    <source>
        <strain evidence="7 8">SKay4041</strain>
    </source>
</reference>
<evidence type="ECO:0000313" key="7">
    <source>
        <dbReference type="EMBL" id="PFH53677.1"/>
    </source>
</evidence>
<feature type="compositionally biased region" description="Basic and acidic residues" evidence="4">
    <location>
        <begin position="178"/>
        <end position="187"/>
    </location>
</feature>
<evidence type="ECO:0000256" key="1">
    <source>
        <dbReference type="ARBA" id="ARBA00022614"/>
    </source>
</evidence>
<dbReference type="SMART" id="SM00365">
    <property type="entry name" value="LRR_SD22"/>
    <property type="match status" value="5"/>
</dbReference>
<evidence type="ECO:0000313" key="8">
    <source>
        <dbReference type="Proteomes" id="UP000242287"/>
    </source>
</evidence>
<dbReference type="CDD" id="cd07302">
    <property type="entry name" value="CHD"/>
    <property type="match status" value="1"/>
</dbReference>
<gene>
    <name evidence="7" type="ORF">AMATHDRAFT_45153</name>
</gene>
<dbReference type="OrthoDB" id="2021138at2759"/>
<sequence length="1854" mass="206979">MAEPIVHLSDAIDENGAAFRPDILLPPTASRFPEIAPWMDDVSPPPTKSSRFGFSPKPSLSFVSLRQGSSSSIFRHHRPSEIRSSDSKLRPPEDPDSPRAFITIDDSSDVTDMRKSKSSLSMFSRFKNRSRSRVRADSTESSHLSIPPPVPRLPDSLLIPASASVSTLTSLTTTIQSSKKEKKEKKDTKLKKFRGVTLSPRTPKDEEDLILDTNLDRMEGIIDPLYSTTSIPLTYGPSSPSSGFDSSSQNHSYSDNSSLQFQHHQAGPSSRISSAEFSNPFSSSSISDLRKGVLPQGDFRKVSPKTLLPPLHHGASSMRRSSLGAPSSPSWTPPESWAVYRDGVDREEGEYSSDYDSSGGKKCANGLKTKKKPKPKVLKPLPNPQDRPLKLRIYRATGSYHLVTIPFMVDVASLMPALKDKLLSPDERETHRLYVRERGRERILSPTERPAEIVKKRLEEAGYDIEDYNVIVGPEGLGFLLKFVYKSQILGPIKDDIKFDNPELVDLTGRGLRAIPVRLHQLAEQIVSLKLSCNPMLEIPLDFIQSCISLRDLRLSNMSIKRVPQSVRHATTLLRLDMSMNRLCDLTEAFLDNIPTLQILMIQNNRLESLPWYFPRLHTLTCLNVANNKLKEYPAVLNSMDNIEDLDFSFNQIDEIPNEISRLKRLKRLALVGNRVTRLPFGFAELRNLKELDCRRNRFTDITIACMLPNITTIKACYNSISSLELSVGPCVVVLDVSHNDITQLSLTPGARLPHSLSMLKLSYAKLSSIDDNTLGSLISLRELWLDHNSFTSLPESLGKLRLLRFFSVSDNKLTTLPESIGLLGALELFDAHNNNLTELPISLWNCGKLKNLNLTSNLLGNWHDPPVIRRDSEVDMDAVGRKASTVSLSSGPILPPLVFSLEKLYLGENRLADEVVHLLMLFKELKVLNLSFNDIQDMPSNFFTNLVHLEELYLSGNKLASLPTEDLPRMKRLKTLFLNGNRLQTLPQELGQVQRLTVLDVGSNQLKYNINNWEFDWNWNFNKKLKYLNLSGNKRLQIKSDTDRNPLHHRHHSGHGAHNLAGFTQLMQLRVLGLMDVTMTMAGNAWIDIPDENDERRVRTSSSVVNGMAYGIADALGNNEQLNMVDLVHEFRGQVGEAIFAMFGHAQQPKGSTNRLAKFVRDRFVAMFIFQLNLVDKGQQGVPDALRRTFLRLNSDLHDSLYSSMNHRKASQVSSSTSSVVATVDPATLKSGAAGIVLYFVGKTLYVANAGDALAVMSRQGAAILASRCHEPFDPHEMERVRNAEGWVSPDGLVNDEVAVSRSFGFFHLMPVVNARPDITVFELSPVDEFVIVADRSLWDYLSYQTAVDIARTEPDPMIAAQKLRDFAISYGAEGSPMIMVIGVADLFSGELKRKNTGDPTDSTFNIPRKIKGGILDRDIARLDGEVPAPTGHLALVFTDIRNSTHLWEVNPGMPTAMRLHNSLLRRQLRLCGGYEVKTEGDAFMCSFPTALAAVWWCLTVQAQLLHEPWPLEILECEDGKPLWDTQGRLIARGLSVRMGIHCGTPVCERDPITHRMDYFGPMVNRSARISGNAQGGHIMCSADVMREINASVFGTDDETEYSRMQPQPAIDAIKQIGIFVKAVGEVRLKGLELPEILTLIYPRHLAGRTEETPAPQTVSGSRVQLSWEQIRALGLICLRLEALSTGRVFMLMPKQEKGKEKTKEKRREKGERNKEEGEGDERLSAVTEEEGDGEEKEEELKYLYADPDLLLPVANPKSTDLELMMSLDVLSIRICNAIFMLSAKMSKQEEESTASVEDGKLIAAMTTTKVQDATLPMFQELQNALSSRGGLNEETLALLLTALETLEPVGPR</sequence>
<dbReference type="Gene3D" id="3.80.10.10">
    <property type="entry name" value="Ribonuclease Inhibitor"/>
    <property type="match status" value="3"/>
</dbReference>
<feature type="domain" description="Guanylate cyclase" evidence="5">
    <location>
        <begin position="1436"/>
        <end position="1572"/>
    </location>
</feature>
<dbReference type="InterPro" id="IPR032675">
    <property type="entry name" value="LRR_dom_sf"/>
</dbReference>
<dbReference type="InterPro" id="IPR001932">
    <property type="entry name" value="PPM-type_phosphatase-like_dom"/>
</dbReference>
<feature type="compositionally biased region" description="Acidic residues" evidence="4">
    <location>
        <begin position="1729"/>
        <end position="1739"/>
    </location>
</feature>
<dbReference type="Proteomes" id="UP000242287">
    <property type="component" value="Unassembled WGS sequence"/>
</dbReference>
<dbReference type="InterPro" id="IPR029787">
    <property type="entry name" value="Nucleotide_cyclase"/>
</dbReference>
<dbReference type="SUPFAM" id="SSF55073">
    <property type="entry name" value="Nucleotide cyclase"/>
    <property type="match status" value="1"/>
</dbReference>
<evidence type="ECO:0000259" key="5">
    <source>
        <dbReference type="PROSITE" id="PS50125"/>
    </source>
</evidence>
<feature type="compositionally biased region" description="Basic and acidic residues" evidence="4">
    <location>
        <begin position="79"/>
        <end position="97"/>
    </location>
</feature>
<keyword evidence="8" id="KW-1185">Reference proteome</keyword>
<dbReference type="GO" id="GO:0046872">
    <property type="term" value="F:metal ion binding"/>
    <property type="evidence" value="ECO:0007669"/>
    <property type="project" value="UniProtKB-KW"/>
</dbReference>
<name>A0A2A9NYT7_9AGAR</name>
<dbReference type="EMBL" id="KZ301972">
    <property type="protein sequence ID" value="PFH53677.1"/>
    <property type="molecule type" value="Genomic_DNA"/>
</dbReference>
<accession>A0A2A9NYT7</accession>
<dbReference type="Pfam" id="PF23010">
    <property type="entry name" value="RA_3"/>
    <property type="match status" value="1"/>
</dbReference>
<dbReference type="Gene3D" id="3.60.40.10">
    <property type="entry name" value="PPM-type phosphatase domain"/>
    <property type="match status" value="1"/>
</dbReference>
<dbReference type="SMART" id="SM00332">
    <property type="entry name" value="PP2Cc"/>
    <property type="match status" value="1"/>
</dbReference>
<feature type="compositionally biased region" description="Low complexity" evidence="4">
    <location>
        <begin position="273"/>
        <end position="287"/>
    </location>
</feature>
<dbReference type="PANTHER" id="PTHR48051">
    <property type="match status" value="1"/>
</dbReference>
<feature type="region of interest" description="Disordered" evidence="4">
    <location>
        <begin position="126"/>
        <end position="149"/>
    </location>
</feature>
<feature type="region of interest" description="Disordered" evidence="4">
    <location>
        <begin position="69"/>
        <end position="108"/>
    </location>
</feature>
<dbReference type="Pfam" id="PF13855">
    <property type="entry name" value="LRR_8"/>
    <property type="match status" value="1"/>
</dbReference>
<dbReference type="PROSITE" id="PS51450">
    <property type="entry name" value="LRR"/>
    <property type="match status" value="4"/>
</dbReference>
<dbReference type="SUPFAM" id="SSF81606">
    <property type="entry name" value="PP2C-like"/>
    <property type="match status" value="1"/>
</dbReference>
<feature type="region of interest" description="Disordered" evidence="4">
    <location>
        <begin position="1696"/>
        <end position="1740"/>
    </location>
</feature>
<dbReference type="InterPro" id="IPR055071">
    <property type="entry name" value="RA_PHLPP-like"/>
</dbReference>
<evidence type="ECO:0000256" key="4">
    <source>
        <dbReference type="SAM" id="MobiDB-lite"/>
    </source>
</evidence>
<dbReference type="STRING" id="703135.A0A2A9NYT7"/>
<feature type="compositionally biased region" description="Low complexity" evidence="4">
    <location>
        <begin position="236"/>
        <end position="258"/>
    </location>
</feature>
<feature type="region of interest" description="Disordered" evidence="4">
    <location>
        <begin position="233"/>
        <end position="383"/>
    </location>
</feature>
<dbReference type="SUPFAM" id="SSF52058">
    <property type="entry name" value="L domain-like"/>
    <property type="match status" value="2"/>
</dbReference>
<dbReference type="InterPro" id="IPR001054">
    <property type="entry name" value="A/G_cyclase"/>
</dbReference>
<proteinExistence type="predicted"/>
<dbReference type="InterPro" id="IPR036457">
    <property type="entry name" value="PPM-type-like_dom_sf"/>
</dbReference>
<dbReference type="SMART" id="SM00369">
    <property type="entry name" value="LRR_TYP"/>
    <property type="match status" value="10"/>
</dbReference>
<dbReference type="GO" id="GO:0005737">
    <property type="term" value="C:cytoplasm"/>
    <property type="evidence" value="ECO:0007669"/>
    <property type="project" value="TreeGrafter"/>
</dbReference>
<keyword evidence="2" id="KW-0479">Metal-binding</keyword>
<evidence type="ECO:0008006" key="9">
    <source>
        <dbReference type="Google" id="ProtNLM"/>
    </source>
</evidence>
<dbReference type="SMART" id="SM00364">
    <property type="entry name" value="LRR_BAC"/>
    <property type="match status" value="8"/>
</dbReference>
<dbReference type="InterPro" id="IPR050216">
    <property type="entry name" value="LRR_domain-containing"/>
</dbReference>
<dbReference type="Pfam" id="PF00481">
    <property type="entry name" value="PP2C"/>
    <property type="match status" value="1"/>
</dbReference>
<feature type="compositionally biased region" description="Polar residues" evidence="4">
    <location>
        <begin position="259"/>
        <end position="272"/>
    </location>
</feature>
<dbReference type="InterPro" id="IPR001611">
    <property type="entry name" value="Leu-rich_rpt"/>
</dbReference>
<feature type="region of interest" description="Disordered" evidence="4">
    <location>
        <begin position="34"/>
        <end position="55"/>
    </location>
</feature>
<dbReference type="CDD" id="cd00143">
    <property type="entry name" value="PP2Cc"/>
    <property type="match status" value="1"/>
</dbReference>
<dbReference type="GO" id="GO:0009190">
    <property type="term" value="P:cyclic nucleotide biosynthetic process"/>
    <property type="evidence" value="ECO:0007669"/>
    <property type="project" value="InterPro"/>
</dbReference>
<dbReference type="PANTHER" id="PTHR48051:SF1">
    <property type="entry name" value="RAS SUPPRESSOR PROTEIN 1"/>
    <property type="match status" value="1"/>
</dbReference>
<protein>
    <recommendedName>
        <fullName evidence="9">Adenylate cyclase</fullName>
    </recommendedName>
</protein>
<dbReference type="InterPro" id="IPR003591">
    <property type="entry name" value="Leu-rich_rpt_typical-subtyp"/>
</dbReference>